<reference evidence="1" key="5">
    <citation type="journal article" date="2021" name="G3 (Bethesda)">
        <title>Aegilops tauschii genome assembly Aet v5.0 features greater sequence contiguity and improved annotation.</title>
        <authorList>
            <person name="Wang L."/>
            <person name="Zhu T."/>
            <person name="Rodriguez J.C."/>
            <person name="Deal K.R."/>
            <person name="Dubcovsky J."/>
            <person name="McGuire P.E."/>
            <person name="Lux T."/>
            <person name="Spannagl M."/>
            <person name="Mayer K.F.X."/>
            <person name="Baldrich P."/>
            <person name="Meyers B.C."/>
            <person name="Huo N."/>
            <person name="Gu Y.Q."/>
            <person name="Zhou H."/>
            <person name="Devos K.M."/>
            <person name="Bennetzen J.L."/>
            <person name="Unver T."/>
            <person name="Budak H."/>
            <person name="Gulick P.J."/>
            <person name="Galiba G."/>
            <person name="Kalapos B."/>
            <person name="Nelson D.R."/>
            <person name="Li P."/>
            <person name="You F.M."/>
            <person name="Luo M.C."/>
            <person name="Dvorak J."/>
        </authorList>
    </citation>
    <scope>NUCLEOTIDE SEQUENCE [LARGE SCALE GENOMIC DNA]</scope>
    <source>
        <strain evidence="1">cv. AL8/78</strain>
    </source>
</reference>
<protein>
    <submittedName>
        <fullName evidence="1">Uncharacterized protein</fullName>
    </submittedName>
</protein>
<dbReference type="AlphaFoldDB" id="A0A453GRM2"/>
<reference evidence="2" key="2">
    <citation type="journal article" date="2017" name="Nat. Plants">
        <title>The Aegilops tauschii genome reveals multiple impacts of transposons.</title>
        <authorList>
            <person name="Zhao G."/>
            <person name="Zou C."/>
            <person name="Li K."/>
            <person name="Wang K."/>
            <person name="Li T."/>
            <person name="Gao L."/>
            <person name="Zhang X."/>
            <person name="Wang H."/>
            <person name="Yang Z."/>
            <person name="Liu X."/>
            <person name="Jiang W."/>
            <person name="Mao L."/>
            <person name="Kong X."/>
            <person name="Jiao Y."/>
            <person name="Jia J."/>
        </authorList>
    </citation>
    <scope>NUCLEOTIDE SEQUENCE [LARGE SCALE GENOMIC DNA]</scope>
    <source>
        <strain evidence="2">cv. AL8/78</strain>
    </source>
</reference>
<evidence type="ECO:0000313" key="2">
    <source>
        <dbReference type="Proteomes" id="UP000015105"/>
    </source>
</evidence>
<sequence length="127" mass="14208">MHCCSEIFIIYYIRPGREWKGRRGDAMAARSRLPLFFSFPSFFTPCGCFFFPPPLDSLADGEGEDAKEWFLGSTLTSEGPQQNPMSALLSFYTTKISLSLFLSFLCSPSLEKTQVFSATDRVSVCAC</sequence>
<reference evidence="2" key="1">
    <citation type="journal article" date="2014" name="Science">
        <title>Ancient hybridizations among the ancestral genomes of bread wheat.</title>
        <authorList>
            <consortium name="International Wheat Genome Sequencing Consortium,"/>
            <person name="Marcussen T."/>
            <person name="Sandve S.R."/>
            <person name="Heier L."/>
            <person name="Spannagl M."/>
            <person name="Pfeifer M."/>
            <person name="Jakobsen K.S."/>
            <person name="Wulff B.B."/>
            <person name="Steuernagel B."/>
            <person name="Mayer K.F."/>
            <person name="Olsen O.A."/>
        </authorList>
    </citation>
    <scope>NUCLEOTIDE SEQUENCE [LARGE SCALE GENOMIC DNA]</scope>
    <source>
        <strain evidence="2">cv. AL8/78</strain>
    </source>
</reference>
<keyword evidence="2" id="KW-1185">Reference proteome</keyword>
<proteinExistence type="predicted"/>
<evidence type="ECO:0000313" key="1">
    <source>
        <dbReference type="EnsemblPlants" id="AET3Gv21170400.1"/>
    </source>
</evidence>
<accession>A0A453GRM2</accession>
<dbReference type="Gramene" id="AET3Gv21170400.1">
    <property type="protein sequence ID" value="AET3Gv21170400.1"/>
    <property type="gene ID" value="AET3Gv21170400"/>
</dbReference>
<organism evidence="1 2">
    <name type="scientific">Aegilops tauschii subsp. strangulata</name>
    <name type="common">Goatgrass</name>
    <dbReference type="NCBI Taxonomy" id="200361"/>
    <lineage>
        <taxon>Eukaryota</taxon>
        <taxon>Viridiplantae</taxon>
        <taxon>Streptophyta</taxon>
        <taxon>Embryophyta</taxon>
        <taxon>Tracheophyta</taxon>
        <taxon>Spermatophyta</taxon>
        <taxon>Magnoliopsida</taxon>
        <taxon>Liliopsida</taxon>
        <taxon>Poales</taxon>
        <taxon>Poaceae</taxon>
        <taxon>BOP clade</taxon>
        <taxon>Pooideae</taxon>
        <taxon>Triticodae</taxon>
        <taxon>Triticeae</taxon>
        <taxon>Triticinae</taxon>
        <taxon>Aegilops</taxon>
    </lineage>
</organism>
<reference evidence="1" key="3">
    <citation type="journal article" date="2017" name="Nature">
        <title>Genome sequence of the progenitor of the wheat D genome Aegilops tauschii.</title>
        <authorList>
            <person name="Luo M.C."/>
            <person name="Gu Y.Q."/>
            <person name="Puiu D."/>
            <person name="Wang H."/>
            <person name="Twardziok S.O."/>
            <person name="Deal K.R."/>
            <person name="Huo N."/>
            <person name="Zhu T."/>
            <person name="Wang L."/>
            <person name="Wang Y."/>
            <person name="McGuire P.E."/>
            <person name="Liu S."/>
            <person name="Long H."/>
            <person name="Ramasamy R.K."/>
            <person name="Rodriguez J.C."/>
            <person name="Van S.L."/>
            <person name="Yuan L."/>
            <person name="Wang Z."/>
            <person name="Xia Z."/>
            <person name="Xiao L."/>
            <person name="Anderson O.D."/>
            <person name="Ouyang S."/>
            <person name="Liang Y."/>
            <person name="Zimin A.V."/>
            <person name="Pertea G."/>
            <person name="Qi P."/>
            <person name="Bennetzen J.L."/>
            <person name="Dai X."/>
            <person name="Dawson M.W."/>
            <person name="Muller H.G."/>
            <person name="Kugler K."/>
            <person name="Rivarola-Duarte L."/>
            <person name="Spannagl M."/>
            <person name="Mayer K.F.X."/>
            <person name="Lu F.H."/>
            <person name="Bevan M.W."/>
            <person name="Leroy P."/>
            <person name="Li P."/>
            <person name="You F.M."/>
            <person name="Sun Q."/>
            <person name="Liu Z."/>
            <person name="Lyons E."/>
            <person name="Wicker T."/>
            <person name="Salzberg S.L."/>
            <person name="Devos K.M."/>
            <person name="Dvorak J."/>
        </authorList>
    </citation>
    <scope>NUCLEOTIDE SEQUENCE [LARGE SCALE GENOMIC DNA]</scope>
    <source>
        <strain evidence="1">cv. AL8/78</strain>
    </source>
</reference>
<dbReference type="Proteomes" id="UP000015105">
    <property type="component" value="Chromosome 3D"/>
</dbReference>
<reference evidence="1" key="4">
    <citation type="submission" date="2019-03" db="UniProtKB">
        <authorList>
            <consortium name="EnsemblPlants"/>
        </authorList>
    </citation>
    <scope>IDENTIFICATION</scope>
</reference>
<name>A0A453GRM2_AEGTS</name>
<dbReference type="EnsemblPlants" id="AET3Gv21170400.1">
    <property type="protein sequence ID" value="AET3Gv21170400.1"/>
    <property type="gene ID" value="AET3Gv21170400"/>
</dbReference>